<reference evidence="3 4" key="1">
    <citation type="submission" date="2015-07" db="EMBL/GenBank/DDBJ databases">
        <title>Genome analysis of myxobacterium Chondromyces crocatus Cm c5 reveals a high potential for natural compound synthesis and the genetic basis for the loss of fruiting body formation.</title>
        <authorList>
            <person name="Zaburannyi N."/>
            <person name="Bunk B."/>
            <person name="Maier J."/>
            <person name="Overmann J."/>
            <person name="Mueller R."/>
        </authorList>
    </citation>
    <scope>NUCLEOTIDE SEQUENCE [LARGE SCALE GENOMIC DNA]</scope>
    <source>
        <strain evidence="3 4">Cm c5</strain>
    </source>
</reference>
<dbReference type="Pfam" id="PF13540">
    <property type="entry name" value="RCC1_2"/>
    <property type="match status" value="2"/>
</dbReference>
<dbReference type="PROSITE" id="PS51379">
    <property type="entry name" value="4FE4S_FER_2"/>
    <property type="match status" value="1"/>
</dbReference>
<dbReference type="Gene3D" id="2.130.10.30">
    <property type="entry name" value="Regulator of chromosome condensation 1/beta-lactamase-inhibitor protein II"/>
    <property type="match status" value="2"/>
</dbReference>
<organism evidence="3 4">
    <name type="scientific">Chondromyces crocatus</name>
    <dbReference type="NCBI Taxonomy" id="52"/>
    <lineage>
        <taxon>Bacteria</taxon>
        <taxon>Pseudomonadati</taxon>
        <taxon>Myxococcota</taxon>
        <taxon>Polyangia</taxon>
        <taxon>Polyangiales</taxon>
        <taxon>Polyangiaceae</taxon>
        <taxon>Chondromyces</taxon>
    </lineage>
</organism>
<evidence type="ECO:0000313" key="4">
    <source>
        <dbReference type="Proteomes" id="UP000067626"/>
    </source>
</evidence>
<dbReference type="PANTHER" id="PTHR45982:SF1">
    <property type="entry name" value="REGULATOR OF CHROMOSOME CONDENSATION"/>
    <property type="match status" value="1"/>
</dbReference>
<dbReference type="SUPFAM" id="SSF50985">
    <property type="entry name" value="RCC1/BLIP-II"/>
    <property type="match status" value="1"/>
</dbReference>
<dbReference type="InterPro" id="IPR000408">
    <property type="entry name" value="Reg_chr_condens"/>
</dbReference>
<feature type="domain" description="4Fe-4S ferredoxin-type" evidence="2">
    <location>
        <begin position="85"/>
        <end position="117"/>
    </location>
</feature>
<dbReference type="InterPro" id="IPR017896">
    <property type="entry name" value="4Fe4S_Fe-S-bd"/>
</dbReference>
<sequence length="464" mass="48236">MIEPRMHRDTSRYSLTAACIAVLTSSGCGLLLGLSEFEDGLPAEACETPADCPGGENGSATCERGACNFTCNEGFADCTEAPGCETPTADDRQNCGGCGVTCAALCQQGACNDPVDLSVGSTGTAICAVLQDGSAWCWGNLPTSPNTSEPHPVPVRIDLPLPALQIAIAPATSSDPSISHTPHLCAILSDHSIRCWGGNEFGQLGMNDAGPDLEFVDPGLRDIEQVSANAFNTCAVDTRGELVCWGAGTSVLGQNAAQAFPPTLIMNGTRQVSMGFIHACAVMRDGTSRCWGENPYGSLGLGDMAPDSVSSPERVGLLMDIQEVASGGIHTCARSVNSTFCWGNNSQGQLGLGNDVDHHTPQLINLSRPDGLSVGSAHSGVIVGGNVYVWGDNTFGQLGTDDAFDALSPVKIDLPRTSKLAFAGSTSCALLEDRRILCWGSNGRGQLGDGTTTSRARPEAVIWP</sequence>
<dbReference type="GO" id="GO:0005737">
    <property type="term" value="C:cytoplasm"/>
    <property type="evidence" value="ECO:0007669"/>
    <property type="project" value="TreeGrafter"/>
</dbReference>
<dbReference type="PATRIC" id="fig|52.7.peg.7478"/>
<dbReference type="STRING" id="52.CMC5_068150"/>
<dbReference type="Pfam" id="PF00415">
    <property type="entry name" value="RCC1"/>
    <property type="match status" value="2"/>
</dbReference>
<dbReference type="InterPro" id="IPR009091">
    <property type="entry name" value="RCC1/BLIP-II"/>
</dbReference>
<evidence type="ECO:0000256" key="1">
    <source>
        <dbReference type="SAM" id="Phobius"/>
    </source>
</evidence>
<dbReference type="GO" id="GO:0005085">
    <property type="term" value="F:guanyl-nucleotide exchange factor activity"/>
    <property type="evidence" value="ECO:0007669"/>
    <property type="project" value="TreeGrafter"/>
</dbReference>
<feature type="transmembrane region" description="Helical" evidence="1">
    <location>
        <begin position="12"/>
        <end position="34"/>
    </location>
</feature>
<dbReference type="PANTHER" id="PTHR45982">
    <property type="entry name" value="REGULATOR OF CHROMOSOME CONDENSATION"/>
    <property type="match status" value="1"/>
</dbReference>
<evidence type="ECO:0000259" key="2">
    <source>
        <dbReference type="PROSITE" id="PS51379"/>
    </source>
</evidence>
<name>A0A0K1EPQ6_CHOCO</name>
<evidence type="ECO:0000313" key="3">
    <source>
        <dbReference type="EMBL" id="AKT42588.1"/>
    </source>
</evidence>
<accession>A0A0K1EPQ6</accession>
<dbReference type="OrthoDB" id="9758365at2"/>
<keyword evidence="1" id="KW-1133">Transmembrane helix</keyword>
<dbReference type="AlphaFoldDB" id="A0A0K1EPQ6"/>
<dbReference type="PROSITE" id="PS51257">
    <property type="entry name" value="PROKAR_LIPOPROTEIN"/>
    <property type="match status" value="1"/>
</dbReference>
<dbReference type="KEGG" id="ccro:CMC5_068150"/>
<dbReference type="EMBL" id="CP012159">
    <property type="protein sequence ID" value="AKT42588.1"/>
    <property type="molecule type" value="Genomic_DNA"/>
</dbReference>
<proteinExistence type="predicted"/>
<dbReference type="Proteomes" id="UP000067626">
    <property type="component" value="Chromosome"/>
</dbReference>
<keyword evidence="1" id="KW-0472">Membrane</keyword>
<keyword evidence="4" id="KW-1185">Reference proteome</keyword>
<keyword evidence="1" id="KW-0812">Transmembrane</keyword>
<protein>
    <recommendedName>
        <fullName evidence="2">4Fe-4S ferredoxin-type domain-containing protein</fullName>
    </recommendedName>
</protein>
<dbReference type="PROSITE" id="PS50012">
    <property type="entry name" value="RCC1_3"/>
    <property type="match status" value="3"/>
</dbReference>
<gene>
    <name evidence="3" type="ORF">CMC5_068150</name>
</gene>
<dbReference type="InterPro" id="IPR051553">
    <property type="entry name" value="Ran_GTPase-activating"/>
</dbReference>